<dbReference type="Proteomes" id="UP000027821">
    <property type="component" value="Unassembled WGS sequence"/>
</dbReference>
<dbReference type="EMBL" id="JMIH01000024">
    <property type="protein sequence ID" value="KEO72442.1"/>
    <property type="molecule type" value="Genomic_DNA"/>
</dbReference>
<dbReference type="InterPro" id="IPR011250">
    <property type="entry name" value="OMP/PagP_B-barrel"/>
</dbReference>
<comment type="caution">
    <text evidence="1">The sequence shown here is derived from an EMBL/GenBank/DDBJ whole genome shotgun (WGS) entry which is preliminary data.</text>
</comment>
<evidence type="ECO:0000313" key="1">
    <source>
        <dbReference type="EMBL" id="KEO72442.1"/>
    </source>
</evidence>
<sequence>MGPSIIYGDNTANYPMHDYKINPSLSLGYNEQLSHHLDIRATIGFQTLNSGNKVYHQEDDVLAKAVEWGLAGQAKDFLGVATYIDVMPGYNFRPVLSNMVGYPWLYYVGAGVGVMHVNRNDKIVIGINEDREAAYVIREERRSTTAVYFPLRAGISTNLEKDYDIGVEFSALVTTGSAIDGNNIRQKLIGADMLFQVQFIAKVYLNR</sequence>
<reference evidence="1 2" key="1">
    <citation type="submission" date="2014-04" db="EMBL/GenBank/DDBJ databases">
        <title>Characterization and application of a salt tolerant electro-active bacterium.</title>
        <authorList>
            <person name="Yang L."/>
            <person name="Wei S."/>
            <person name="Tay Q.X.M."/>
        </authorList>
    </citation>
    <scope>NUCLEOTIDE SEQUENCE [LARGE SCALE GENOMIC DNA]</scope>
    <source>
        <strain evidence="1 2">LY1</strain>
    </source>
</reference>
<gene>
    <name evidence="1" type="ORF">EL17_17015</name>
</gene>
<dbReference type="SUPFAM" id="SSF56925">
    <property type="entry name" value="OMPA-like"/>
    <property type="match status" value="1"/>
</dbReference>
<accession>A0A074LF77</accession>
<protein>
    <recommendedName>
        <fullName evidence="3">Outer membrane protein beta-barrel domain-containing protein</fullName>
    </recommendedName>
</protein>
<organism evidence="1 2">
    <name type="scientific">Anditalea andensis</name>
    <dbReference type="NCBI Taxonomy" id="1048983"/>
    <lineage>
        <taxon>Bacteria</taxon>
        <taxon>Pseudomonadati</taxon>
        <taxon>Bacteroidota</taxon>
        <taxon>Cytophagia</taxon>
        <taxon>Cytophagales</taxon>
        <taxon>Cytophagaceae</taxon>
        <taxon>Anditalea</taxon>
    </lineage>
</organism>
<evidence type="ECO:0000313" key="2">
    <source>
        <dbReference type="Proteomes" id="UP000027821"/>
    </source>
</evidence>
<name>A0A074LF77_9BACT</name>
<dbReference type="OrthoDB" id="837033at2"/>
<proteinExistence type="predicted"/>
<keyword evidence="2" id="KW-1185">Reference proteome</keyword>
<dbReference type="eggNOG" id="ENOG5032VYW">
    <property type="taxonomic scope" value="Bacteria"/>
</dbReference>
<dbReference type="AlphaFoldDB" id="A0A074LF77"/>
<evidence type="ECO:0008006" key="3">
    <source>
        <dbReference type="Google" id="ProtNLM"/>
    </source>
</evidence>